<proteinExistence type="predicted"/>
<protein>
    <submittedName>
        <fullName evidence="1">Uncharacterized protein</fullName>
    </submittedName>
</protein>
<keyword evidence="2" id="KW-1185">Reference proteome</keyword>
<dbReference type="EMBL" id="JAPWTK010000074">
    <property type="protein sequence ID" value="KAJ8952053.1"/>
    <property type="molecule type" value="Genomic_DNA"/>
</dbReference>
<dbReference type="AlphaFoldDB" id="A0AAV8YJR9"/>
<dbReference type="Proteomes" id="UP001162162">
    <property type="component" value="Unassembled WGS sequence"/>
</dbReference>
<evidence type="ECO:0000313" key="1">
    <source>
        <dbReference type="EMBL" id="KAJ8952053.1"/>
    </source>
</evidence>
<dbReference type="PANTHER" id="PTHR47326:SF1">
    <property type="entry name" value="HTH PSQ-TYPE DOMAIN-CONTAINING PROTEIN"/>
    <property type="match status" value="1"/>
</dbReference>
<dbReference type="PANTHER" id="PTHR47326">
    <property type="entry name" value="TRANSPOSABLE ELEMENT TC3 TRANSPOSASE-LIKE PROTEIN"/>
    <property type="match status" value="1"/>
</dbReference>
<comment type="caution">
    <text evidence="1">The sequence shown here is derived from an EMBL/GenBank/DDBJ whole genome shotgun (WGS) entry which is preliminary data.</text>
</comment>
<reference evidence="1" key="1">
    <citation type="journal article" date="2023" name="Insect Mol. Biol.">
        <title>Genome sequencing provides insights into the evolution of gene families encoding plant cell wall-degrading enzymes in longhorned beetles.</title>
        <authorList>
            <person name="Shin N.R."/>
            <person name="Okamura Y."/>
            <person name="Kirsch R."/>
            <person name="Pauchet Y."/>
        </authorList>
    </citation>
    <scope>NUCLEOTIDE SEQUENCE</scope>
    <source>
        <strain evidence="1">AMC_N1</strain>
    </source>
</reference>
<evidence type="ECO:0000313" key="2">
    <source>
        <dbReference type="Proteomes" id="UP001162162"/>
    </source>
</evidence>
<gene>
    <name evidence="1" type="ORF">NQ318_010963</name>
</gene>
<name>A0AAV8YJR9_9CUCU</name>
<sequence length="104" mass="12215">MLMLEENPHTSSRQTVSALNISHSLILHVLTENQMHPYKVVPTNELAEDDFDRRILFYQKNNTQYYVRLHNMEGILDDEQKLDILLDTQDNPHKPTRQVAVDND</sequence>
<feature type="non-terminal residue" evidence="1">
    <location>
        <position position="104"/>
    </location>
</feature>
<accession>A0AAV8YJR9</accession>
<organism evidence="1 2">
    <name type="scientific">Aromia moschata</name>
    <dbReference type="NCBI Taxonomy" id="1265417"/>
    <lineage>
        <taxon>Eukaryota</taxon>
        <taxon>Metazoa</taxon>
        <taxon>Ecdysozoa</taxon>
        <taxon>Arthropoda</taxon>
        <taxon>Hexapoda</taxon>
        <taxon>Insecta</taxon>
        <taxon>Pterygota</taxon>
        <taxon>Neoptera</taxon>
        <taxon>Endopterygota</taxon>
        <taxon>Coleoptera</taxon>
        <taxon>Polyphaga</taxon>
        <taxon>Cucujiformia</taxon>
        <taxon>Chrysomeloidea</taxon>
        <taxon>Cerambycidae</taxon>
        <taxon>Cerambycinae</taxon>
        <taxon>Callichromatini</taxon>
        <taxon>Aromia</taxon>
    </lineage>
</organism>